<proteinExistence type="predicted"/>
<evidence type="ECO:0000313" key="1">
    <source>
        <dbReference type="EMBL" id="MEJ5196796.1"/>
    </source>
</evidence>
<accession>A0AB35Y5W6</accession>
<protein>
    <submittedName>
        <fullName evidence="1">Uncharacterized protein</fullName>
    </submittedName>
</protein>
<reference evidence="1" key="1">
    <citation type="submission" date="2024-03" db="EMBL/GenBank/DDBJ databases">
        <authorList>
            <person name="Plomp N."/>
            <person name="Harmsen H.J."/>
        </authorList>
    </citation>
    <scope>NUCLEOTIDE SEQUENCE</scope>
    <source>
        <strain evidence="1">HTF-128</strain>
    </source>
</reference>
<sequence>MKYFIDEDQRKASHSSCYLEFQQGQYHDKCWLDTSISISDEVWNSRHVSDLILEVIPEFDFYGITIVTKVQWDNILTKSQSDGCTCKEIIAEAVPWAAKCFETNDVFTIIGM</sequence>
<dbReference type="AlphaFoldDB" id="A0AB35Y5W6"/>
<dbReference type="RefSeq" id="WP_133300805.1">
    <property type="nucleotide sequence ID" value="NZ_JBBFGL010000013.1"/>
</dbReference>
<dbReference type="Proteomes" id="UP001373196">
    <property type="component" value="Unassembled WGS sequence"/>
</dbReference>
<comment type="caution">
    <text evidence="1">The sequence shown here is derived from an EMBL/GenBank/DDBJ whole genome shotgun (WGS) entry which is preliminary data.</text>
</comment>
<evidence type="ECO:0000313" key="2">
    <source>
        <dbReference type="Proteomes" id="UP001373196"/>
    </source>
</evidence>
<dbReference type="EMBL" id="JBBFGL010000013">
    <property type="protein sequence ID" value="MEJ5196796.1"/>
    <property type="molecule type" value="Genomic_DNA"/>
</dbReference>
<gene>
    <name evidence="1" type="ORF">WF834_11580</name>
</gene>
<organism evidence="1 2">
    <name type="scientific">Faecalibacterium wellingii</name>
    <dbReference type="NCBI Taxonomy" id="2929491"/>
    <lineage>
        <taxon>Bacteria</taxon>
        <taxon>Bacillati</taxon>
        <taxon>Bacillota</taxon>
        <taxon>Clostridia</taxon>
        <taxon>Eubacteriales</taxon>
        <taxon>Oscillospiraceae</taxon>
        <taxon>Faecalibacterium</taxon>
    </lineage>
</organism>
<name>A0AB35Y5W6_9FIRM</name>